<dbReference type="OrthoDB" id="6436790at2759"/>
<dbReference type="AlphaFoldDB" id="A0A8X6KHV0"/>
<evidence type="ECO:0000313" key="1">
    <source>
        <dbReference type="EMBL" id="GFQ74151.1"/>
    </source>
</evidence>
<proteinExistence type="predicted"/>
<organism evidence="1 2">
    <name type="scientific">Trichonephila clavata</name>
    <name type="common">Joro spider</name>
    <name type="synonym">Nephila clavata</name>
    <dbReference type="NCBI Taxonomy" id="2740835"/>
    <lineage>
        <taxon>Eukaryota</taxon>
        <taxon>Metazoa</taxon>
        <taxon>Ecdysozoa</taxon>
        <taxon>Arthropoda</taxon>
        <taxon>Chelicerata</taxon>
        <taxon>Arachnida</taxon>
        <taxon>Araneae</taxon>
        <taxon>Araneomorphae</taxon>
        <taxon>Entelegynae</taxon>
        <taxon>Araneoidea</taxon>
        <taxon>Nephilidae</taxon>
        <taxon>Trichonephila</taxon>
    </lineage>
</organism>
<sequence length="130" mass="14700">MKSYISSDIVKSMNYKTKNEVNLKQSLFGGIETVKSVYSNYVIELSNVDGNYRCKFEVLAQKRICSEIEQLPSGPWLNEFKMHGIRLTDLEVNRFNVDKEIKLLIGADVGGKLLTGKVKTLRSNLTAVHT</sequence>
<comment type="caution">
    <text evidence="1">The sequence shown here is derived from an EMBL/GenBank/DDBJ whole genome shotgun (WGS) entry which is preliminary data.</text>
</comment>
<evidence type="ECO:0000313" key="2">
    <source>
        <dbReference type="Proteomes" id="UP000887116"/>
    </source>
</evidence>
<dbReference type="EMBL" id="BMAO01011495">
    <property type="protein sequence ID" value="GFQ74151.1"/>
    <property type="molecule type" value="Genomic_DNA"/>
</dbReference>
<dbReference type="Proteomes" id="UP000887116">
    <property type="component" value="Unassembled WGS sequence"/>
</dbReference>
<gene>
    <name evidence="1" type="primary">AVEN_112766_1</name>
    <name evidence="1" type="ORF">TNCT_230031</name>
</gene>
<reference evidence="1" key="1">
    <citation type="submission" date="2020-07" db="EMBL/GenBank/DDBJ databases">
        <title>Multicomponent nature underlies the extraordinary mechanical properties of spider dragline silk.</title>
        <authorList>
            <person name="Kono N."/>
            <person name="Nakamura H."/>
            <person name="Mori M."/>
            <person name="Yoshida Y."/>
            <person name="Ohtoshi R."/>
            <person name="Malay A.D."/>
            <person name="Moran D.A.P."/>
            <person name="Tomita M."/>
            <person name="Numata K."/>
            <person name="Arakawa K."/>
        </authorList>
    </citation>
    <scope>NUCLEOTIDE SEQUENCE</scope>
</reference>
<accession>A0A8X6KHV0</accession>
<name>A0A8X6KHV0_TRICU</name>
<keyword evidence="2" id="KW-1185">Reference proteome</keyword>
<protein>
    <submittedName>
        <fullName evidence="1">Integrase catalytic domain-containing protein</fullName>
    </submittedName>
</protein>